<evidence type="ECO:0000313" key="1">
    <source>
        <dbReference type="EMBL" id="MBL0683600.1"/>
    </source>
</evidence>
<reference evidence="1" key="1">
    <citation type="submission" date="2021-01" db="EMBL/GenBank/DDBJ databases">
        <authorList>
            <person name="Zhong Y.L."/>
        </authorList>
    </citation>
    <scope>NUCLEOTIDE SEQUENCE</scope>
    <source>
        <strain evidence="1">KCTC 23302</strain>
    </source>
</reference>
<dbReference type="EMBL" id="JAERQJ010000003">
    <property type="protein sequence ID" value="MBL0683600.1"/>
    <property type="molecule type" value="Genomic_DNA"/>
</dbReference>
<keyword evidence="2" id="KW-1185">Reference proteome</keyword>
<accession>A0A937A241</accession>
<evidence type="ECO:0000313" key="2">
    <source>
        <dbReference type="Proteomes" id="UP000651057"/>
    </source>
</evidence>
<name>A0A937A241_9FLAO</name>
<sequence>MILGTLTLQQKRGVFYKEIQVASEDRFSEIENKELRGIVTPSDHKTTEIFRVTPVDESGNSDYINAIFEDDGKVNYPYEVTVWLLIESDAQPVMGI</sequence>
<dbReference type="AlphaFoldDB" id="A0A937A241"/>
<proteinExistence type="predicted"/>
<dbReference type="Proteomes" id="UP000651057">
    <property type="component" value="Unassembled WGS sequence"/>
</dbReference>
<gene>
    <name evidence="1" type="ORF">JJQ60_08735</name>
</gene>
<dbReference type="RefSeq" id="WP_201918742.1">
    <property type="nucleotide sequence ID" value="NZ_BAABAX010000005.1"/>
</dbReference>
<organism evidence="1 2">
    <name type="scientific">Aquimarina mytili</name>
    <dbReference type="NCBI Taxonomy" id="874423"/>
    <lineage>
        <taxon>Bacteria</taxon>
        <taxon>Pseudomonadati</taxon>
        <taxon>Bacteroidota</taxon>
        <taxon>Flavobacteriia</taxon>
        <taxon>Flavobacteriales</taxon>
        <taxon>Flavobacteriaceae</taxon>
        <taxon>Aquimarina</taxon>
    </lineage>
</organism>
<comment type="caution">
    <text evidence="1">The sequence shown here is derived from an EMBL/GenBank/DDBJ whole genome shotgun (WGS) entry which is preliminary data.</text>
</comment>
<protein>
    <submittedName>
        <fullName evidence="1">Uncharacterized protein</fullName>
    </submittedName>
</protein>